<feature type="domain" description="DNA-directed RNA polymerase RBP11-like dimerisation" evidence="5">
    <location>
        <begin position="13"/>
        <end position="84"/>
    </location>
</feature>
<comment type="catalytic activity">
    <reaction evidence="4">
        <text>RNA(n) + a ribonucleoside 5'-triphosphate = RNA(n+1) + diphosphate</text>
        <dbReference type="Rhea" id="RHEA:21248"/>
        <dbReference type="Rhea" id="RHEA-COMP:14527"/>
        <dbReference type="Rhea" id="RHEA-COMP:17342"/>
        <dbReference type="ChEBI" id="CHEBI:33019"/>
        <dbReference type="ChEBI" id="CHEBI:61557"/>
        <dbReference type="ChEBI" id="CHEBI:140395"/>
        <dbReference type="EC" id="2.7.7.6"/>
    </reaction>
</comment>
<evidence type="ECO:0000313" key="7">
    <source>
        <dbReference type="Proteomes" id="UP001524383"/>
    </source>
</evidence>
<keyword evidence="1 4" id="KW-0240">DNA-directed RNA polymerase</keyword>
<keyword evidence="2 4" id="KW-0963">Cytoplasm</keyword>
<dbReference type="RefSeq" id="WP_255332279.1">
    <property type="nucleotide sequence ID" value="NZ_VOTZ01000008.1"/>
</dbReference>
<evidence type="ECO:0000256" key="2">
    <source>
        <dbReference type="ARBA" id="ARBA00022490"/>
    </source>
</evidence>
<reference evidence="6 7" key="1">
    <citation type="submission" date="2019-08" db="EMBL/GenBank/DDBJ databases">
        <authorList>
            <person name="Chen S.-C."/>
            <person name="Lai M.-C."/>
            <person name="You Y.-T."/>
        </authorList>
    </citation>
    <scope>NUCLEOTIDE SEQUENCE [LARGE SCALE GENOMIC DNA]</scope>
    <source>
        <strain evidence="6 7">P2F9704a</strain>
    </source>
</reference>
<keyword evidence="7" id="KW-1185">Reference proteome</keyword>
<organism evidence="6 7">
    <name type="scientific">Methanocalculus taiwanensis</name>
    <dbReference type="NCBI Taxonomy" id="106207"/>
    <lineage>
        <taxon>Archaea</taxon>
        <taxon>Methanobacteriati</taxon>
        <taxon>Methanobacteriota</taxon>
        <taxon>Stenosarchaea group</taxon>
        <taxon>Methanomicrobia</taxon>
        <taxon>Methanomicrobiales</taxon>
        <taxon>Methanocalculaceae</taxon>
        <taxon>Methanocalculus</taxon>
    </lineage>
</organism>
<dbReference type="SUPFAM" id="SSF55257">
    <property type="entry name" value="RBP11-like subunits of RNA polymerase"/>
    <property type="match status" value="1"/>
</dbReference>
<dbReference type="EC" id="2.7.7.6" evidence="4"/>
<comment type="subunit">
    <text evidence="4">Part of the RNA polymerase complex.</text>
</comment>
<comment type="similarity">
    <text evidence="4">Belongs to the archaeal Rpo11/eukaryotic RPB11/RPC19 RNA polymerase subunit family.</text>
</comment>
<dbReference type="HAMAP" id="MF_00261">
    <property type="entry name" value="RNApol_arch_Rpo11"/>
    <property type="match status" value="1"/>
</dbReference>
<comment type="caution">
    <text evidence="6">The sequence shown here is derived from an EMBL/GenBank/DDBJ whole genome shotgun (WGS) entry which is preliminary data.</text>
</comment>
<dbReference type="GO" id="GO:0003899">
    <property type="term" value="F:DNA-directed RNA polymerase activity"/>
    <property type="evidence" value="ECO:0007669"/>
    <property type="project" value="UniProtKB-UniRule"/>
</dbReference>
<dbReference type="Pfam" id="PF13656">
    <property type="entry name" value="RNA_pol_L_2"/>
    <property type="match status" value="1"/>
</dbReference>
<keyword evidence="4" id="KW-0808">Transferase</keyword>
<dbReference type="InterPro" id="IPR022905">
    <property type="entry name" value="Rpo11-like"/>
</dbReference>
<comment type="subcellular location">
    <subcellularLocation>
        <location evidence="4">Cytoplasm</location>
    </subcellularLocation>
</comment>
<name>A0ABD4TKQ1_9EURY</name>
<evidence type="ECO:0000256" key="4">
    <source>
        <dbReference type="HAMAP-Rule" id="MF_00261"/>
    </source>
</evidence>
<dbReference type="EMBL" id="VOTZ01000008">
    <property type="protein sequence ID" value="MCQ1538338.1"/>
    <property type="molecule type" value="Genomic_DNA"/>
</dbReference>
<dbReference type="InterPro" id="IPR009025">
    <property type="entry name" value="RBP11-like_dimer"/>
</dbReference>
<dbReference type="InterPro" id="IPR036603">
    <property type="entry name" value="RBP11-like"/>
</dbReference>
<dbReference type="CDD" id="cd06927">
    <property type="entry name" value="RNAP_L"/>
    <property type="match status" value="1"/>
</dbReference>
<sequence>MNIKILELEKNKVRMVFVSEKHTFMNLLTDTILRDPAVNVAKYVIEYQFSDPELLVSTDGSKDAITIIREACDQIGRSCDELLTQVGSV</sequence>
<evidence type="ECO:0000259" key="5">
    <source>
        <dbReference type="Pfam" id="PF13656"/>
    </source>
</evidence>
<evidence type="ECO:0000256" key="1">
    <source>
        <dbReference type="ARBA" id="ARBA00022478"/>
    </source>
</evidence>
<proteinExistence type="inferred from homology"/>
<comment type="function">
    <text evidence="4">DNA-dependent RNA polymerase (RNAP) catalyzes the transcription of DNA into RNA using the four ribonucleoside triphosphates as substrates.</text>
</comment>
<dbReference type="GO" id="GO:0000428">
    <property type="term" value="C:DNA-directed RNA polymerase complex"/>
    <property type="evidence" value="ECO:0007669"/>
    <property type="project" value="UniProtKB-KW"/>
</dbReference>
<keyword evidence="4" id="KW-0548">Nucleotidyltransferase</keyword>
<evidence type="ECO:0000313" key="6">
    <source>
        <dbReference type="EMBL" id="MCQ1538338.1"/>
    </source>
</evidence>
<protein>
    <recommendedName>
        <fullName evidence="4">DNA-directed RNA polymerase subunit Rpo11</fullName>
        <ecNumber evidence="4">2.7.7.6</ecNumber>
    </recommendedName>
    <alternativeName>
        <fullName evidence="4">DNA-directed RNA polymerase subunit L</fullName>
    </alternativeName>
</protein>
<keyword evidence="3 4" id="KW-0804">Transcription</keyword>
<accession>A0ABD4TKQ1</accession>
<dbReference type="Gene3D" id="3.30.1360.10">
    <property type="entry name" value="RNA polymerase, RBP11-like subunit"/>
    <property type="match status" value="1"/>
</dbReference>
<dbReference type="Proteomes" id="UP001524383">
    <property type="component" value="Unassembled WGS sequence"/>
</dbReference>
<gene>
    <name evidence="4" type="primary">rpo11</name>
    <name evidence="4" type="synonym">rpoL</name>
    <name evidence="6" type="ORF">FTO68_04950</name>
</gene>
<dbReference type="GO" id="GO:0005737">
    <property type="term" value="C:cytoplasm"/>
    <property type="evidence" value="ECO:0007669"/>
    <property type="project" value="UniProtKB-SubCell"/>
</dbReference>
<dbReference type="GO" id="GO:0006351">
    <property type="term" value="P:DNA-templated transcription"/>
    <property type="evidence" value="ECO:0007669"/>
    <property type="project" value="UniProtKB-UniRule"/>
</dbReference>
<dbReference type="AlphaFoldDB" id="A0ABD4TKQ1"/>
<evidence type="ECO:0000256" key="3">
    <source>
        <dbReference type="ARBA" id="ARBA00023163"/>
    </source>
</evidence>